<proteinExistence type="predicted"/>
<dbReference type="Gene3D" id="3.20.20.370">
    <property type="entry name" value="Glycoside hydrolase/deacetylase"/>
    <property type="match status" value="1"/>
</dbReference>
<feature type="domain" description="NodB homology" evidence="4">
    <location>
        <begin position="96"/>
        <end position="387"/>
    </location>
</feature>
<name>A0A1G8ESI4_9VIBR</name>
<reference evidence="5 6" key="1">
    <citation type="submission" date="2016-10" db="EMBL/GenBank/DDBJ databases">
        <authorList>
            <person name="de Groot N.N."/>
        </authorList>
    </citation>
    <scope>NUCLEOTIDE SEQUENCE [LARGE SCALE GENOMIC DNA]</scope>
    <source>
        <strain evidence="5 6">CGMCC 1.10228</strain>
    </source>
</reference>
<keyword evidence="6" id="KW-1185">Reference proteome</keyword>
<dbReference type="InterPro" id="IPR051398">
    <property type="entry name" value="Polysacch_Deacetylase"/>
</dbReference>
<sequence length="387" mass="43524">MGQYQVQLGREIDVLNKKAALTRTSLLLLLVSGSVSAYPLNVLLYHHVADDTPFTTSTKVADFLAQLDDFKAKGYQIVDLEQAVTQIKNGQLLKQKSLALTFDDAFASVCNTAYPELKKRKLPFTVFVVTKPIDHHYPDYCSWAQLKEMSANGVTIANHSVDHAHLVKNAFSDDDWLEATKQNITAAGLRISEQIGKTSTLFAYPYGEYNNDLKAWMKQQGYIAFGQQSGSIDVVSDWQALPRFNAAGNYATPKALRHKISAQPLPLDYAQLPSPQTLNPQPELKVTVMPSKYVYYPHLQCYLDGQSLKVDWENKTTFVTQPDAPMSAGRHRLNCTAPHRNGWPYYWLSQQWVVAKDRTKLPSSEPKQESEQPQSQPQEQSKIASID</sequence>
<dbReference type="AlphaFoldDB" id="A0A1G8ESI4"/>
<dbReference type="Proteomes" id="UP000198854">
    <property type="component" value="Unassembled WGS sequence"/>
</dbReference>
<comment type="subcellular location">
    <subcellularLocation>
        <location evidence="1">Secreted</location>
    </subcellularLocation>
</comment>
<evidence type="ECO:0000256" key="2">
    <source>
        <dbReference type="ARBA" id="ARBA00022729"/>
    </source>
</evidence>
<dbReference type="GO" id="GO:0005975">
    <property type="term" value="P:carbohydrate metabolic process"/>
    <property type="evidence" value="ECO:0007669"/>
    <property type="project" value="InterPro"/>
</dbReference>
<dbReference type="STRING" id="861298.SAMN04488136_12646"/>
<evidence type="ECO:0000259" key="4">
    <source>
        <dbReference type="PROSITE" id="PS51677"/>
    </source>
</evidence>
<evidence type="ECO:0000313" key="6">
    <source>
        <dbReference type="Proteomes" id="UP000198854"/>
    </source>
</evidence>
<organism evidence="5 6">
    <name type="scientific">Vibrio xiamenensis</name>
    <dbReference type="NCBI Taxonomy" id="861298"/>
    <lineage>
        <taxon>Bacteria</taxon>
        <taxon>Pseudomonadati</taxon>
        <taxon>Pseudomonadota</taxon>
        <taxon>Gammaproteobacteria</taxon>
        <taxon>Vibrionales</taxon>
        <taxon>Vibrionaceae</taxon>
        <taxon>Vibrio</taxon>
    </lineage>
</organism>
<feature type="compositionally biased region" description="Basic and acidic residues" evidence="3">
    <location>
        <begin position="358"/>
        <end position="370"/>
    </location>
</feature>
<gene>
    <name evidence="5" type="ORF">SAMN04488136_12646</name>
</gene>
<dbReference type="PANTHER" id="PTHR34216:SF3">
    <property type="entry name" value="POLY-BETA-1,6-N-ACETYL-D-GLUCOSAMINE N-DEACETYLASE"/>
    <property type="match status" value="1"/>
</dbReference>
<dbReference type="InterPro" id="IPR002509">
    <property type="entry name" value="NODB_dom"/>
</dbReference>
<dbReference type="InterPro" id="IPR011330">
    <property type="entry name" value="Glyco_hydro/deAcase_b/a-brl"/>
</dbReference>
<dbReference type="SUPFAM" id="SSF88713">
    <property type="entry name" value="Glycoside hydrolase/deacetylase"/>
    <property type="match status" value="1"/>
</dbReference>
<dbReference type="Pfam" id="PF01522">
    <property type="entry name" value="Polysacc_deac_1"/>
    <property type="match status" value="1"/>
</dbReference>
<protein>
    <submittedName>
        <fullName evidence="5">Polysaccharide deacetylase</fullName>
    </submittedName>
</protein>
<evidence type="ECO:0000256" key="1">
    <source>
        <dbReference type="ARBA" id="ARBA00004613"/>
    </source>
</evidence>
<keyword evidence="2" id="KW-0732">Signal</keyword>
<dbReference type="PANTHER" id="PTHR34216">
    <property type="match status" value="1"/>
</dbReference>
<evidence type="ECO:0000313" key="5">
    <source>
        <dbReference type="EMBL" id="SDH72868.1"/>
    </source>
</evidence>
<dbReference type="CDD" id="cd10973">
    <property type="entry name" value="CE4_DAC_u4_5s"/>
    <property type="match status" value="1"/>
</dbReference>
<feature type="compositionally biased region" description="Low complexity" evidence="3">
    <location>
        <begin position="371"/>
        <end position="387"/>
    </location>
</feature>
<dbReference type="OrthoDB" id="9814639at2"/>
<evidence type="ECO:0000256" key="3">
    <source>
        <dbReference type="SAM" id="MobiDB-lite"/>
    </source>
</evidence>
<dbReference type="GO" id="GO:0016810">
    <property type="term" value="F:hydrolase activity, acting on carbon-nitrogen (but not peptide) bonds"/>
    <property type="evidence" value="ECO:0007669"/>
    <property type="project" value="InterPro"/>
</dbReference>
<dbReference type="PROSITE" id="PS51677">
    <property type="entry name" value="NODB"/>
    <property type="match status" value="1"/>
</dbReference>
<accession>A0A1G8ESI4</accession>
<dbReference type="EMBL" id="FNDD01000026">
    <property type="protein sequence ID" value="SDH72868.1"/>
    <property type="molecule type" value="Genomic_DNA"/>
</dbReference>
<feature type="region of interest" description="Disordered" evidence="3">
    <location>
        <begin position="358"/>
        <end position="387"/>
    </location>
</feature>
<dbReference type="GO" id="GO:0005576">
    <property type="term" value="C:extracellular region"/>
    <property type="evidence" value="ECO:0007669"/>
    <property type="project" value="UniProtKB-SubCell"/>
</dbReference>